<dbReference type="PROSITE" id="PS00385">
    <property type="entry name" value="ALPHA_L_FUCOSIDASE"/>
    <property type="match status" value="1"/>
</dbReference>
<dbReference type="InterPro" id="IPR057739">
    <property type="entry name" value="Glyco_hydro_29_N"/>
</dbReference>
<evidence type="ECO:0000256" key="4">
    <source>
        <dbReference type="ARBA" id="ARBA00007951"/>
    </source>
</evidence>
<protein>
    <recommendedName>
        <fullName evidence="6">alpha-L-fucosidase</fullName>
        <ecNumber evidence="6">3.2.1.51</ecNumber>
    </recommendedName>
</protein>
<keyword evidence="7 11" id="KW-0732">Signal</keyword>
<dbReference type="InterPro" id="IPR018526">
    <property type="entry name" value="Glyco_hydro_29_CS"/>
</dbReference>
<dbReference type="PANTHER" id="PTHR10030:SF37">
    <property type="entry name" value="ALPHA-L-FUCOSIDASE-RELATED"/>
    <property type="match status" value="1"/>
</dbReference>
<keyword evidence="16" id="KW-1185">Reference proteome</keyword>
<evidence type="ECO:0000256" key="6">
    <source>
        <dbReference type="ARBA" id="ARBA00012662"/>
    </source>
</evidence>
<feature type="signal peptide" evidence="11">
    <location>
        <begin position="1"/>
        <end position="19"/>
    </location>
</feature>
<dbReference type="Proteomes" id="UP001374579">
    <property type="component" value="Unassembled WGS sequence"/>
</dbReference>
<evidence type="ECO:0000256" key="8">
    <source>
        <dbReference type="ARBA" id="ARBA00022801"/>
    </source>
</evidence>
<feature type="domain" description="Alpha-L-fucosidase C-terminal" evidence="14">
    <location>
        <begin position="365"/>
        <end position="453"/>
    </location>
</feature>
<dbReference type="Pfam" id="PF01120">
    <property type="entry name" value="Alpha_L_fucos"/>
    <property type="match status" value="1"/>
</dbReference>
<evidence type="ECO:0000313" key="15">
    <source>
        <dbReference type="EMBL" id="KAK7112788.1"/>
    </source>
</evidence>
<evidence type="ECO:0000256" key="1">
    <source>
        <dbReference type="ARBA" id="ARBA00000321"/>
    </source>
</evidence>
<reference evidence="15 16" key="1">
    <citation type="submission" date="2024-02" db="EMBL/GenBank/DDBJ databases">
        <title>Chromosome-scale genome assembly of the rough periwinkle Littorina saxatilis.</title>
        <authorList>
            <person name="De Jode A."/>
            <person name="Faria R."/>
            <person name="Formenti G."/>
            <person name="Sims Y."/>
            <person name="Smith T.P."/>
            <person name="Tracey A."/>
            <person name="Wood J.M.D."/>
            <person name="Zagrodzka Z.B."/>
            <person name="Johannesson K."/>
            <person name="Butlin R.K."/>
            <person name="Leder E.H."/>
        </authorList>
    </citation>
    <scope>NUCLEOTIDE SEQUENCE [LARGE SCALE GENOMIC DNA]</scope>
    <source>
        <strain evidence="15">Snail1</strain>
        <tissue evidence="15">Muscle</tissue>
    </source>
</reference>
<comment type="similarity">
    <text evidence="4 11">Belongs to the glycosyl hydrolase 29 family.</text>
</comment>
<dbReference type="GO" id="GO:0016139">
    <property type="term" value="P:glycoside catabolic process"/>
    <property type="evidence" value="ECO:0007669"/>
    <property type="project" value="TreeGrafter"/>
</dbReference>
<dbReference type="Pfam" id="PF16757">
    <property type="entry name" value="Fucosidase_C"/>
    <property type="match status" value="1"/>
</dbReference>
<dbReference type="FunFam" id="2.60.40.1180:FF:000013">
    <property type="entry name" value="Alpha-L-fucosidase"/>
    <property type="match status" value="1"/>
</dbReference>
<dbReference type="EMBL" id="JBAMIC010000002">
    <property type="protein sequence ID" value="KAK7112788.1"/>
    <property type="molecule type" value="Genomic_DNA"/>
</dbReference>
<dbReference type="InterPro" id="IPR000933">
    <property type="entry name" value="Glyco_hydro_29"/>
</dbReference>
<evidence type="ECO:0000259" key="13">
    <source>
        <dbReference type="Pfam" id="PF01120"/>
    </source>
</evidence>
<comment type="catalytic activity">
    <reaction evidence="1">
        <text>a neolactoside IV(2)-alpha-Fuc-nLc4Cer(d18:1(4E)) + H2O = a neolactoside nLc4Cer(d18:1(4E)) + L-fucose</text>
        <dbReference type="Rhea" id="RHEA:48224"/>
        <dbReference type="ChEBI" id="CHEBI:2181"/>
        <dbReference type="ChEBI" id="CHEBI:15377"/>
        <dbReference type="ChEBI" id="CHEBI:17006"/>
        <dbReference type="ChEBI" id="CHEBI:28691"/>
    </reaction>
    <physiologicalReaction direction="left-to-right" evidence="1">
        <dbReference type="Rhea" id="RHEA:48225"/>
    </physiologicalReaction>
</comment>
<dbReference type="FunFam" id="3.20.20.80:FF:000027">
    <property type="entry name" value="Alpha-L-fucosidase"/>
    <property type="match status" value="1"/>
</dbReference>
<evidence type="ECO:0000256" key="9">
    <source>
        <dbReference type="ARBA" id="ARBA00023180"/>
    </source>
</evidence>
<keyword evidence="10 11" id="KW-0326">Glycosidase</keyword>
<evidence type="ECO:0000256" key="10">
    <source>
        <dbReference type="ARBA" id="ARBA00023295"/>
    </source>
</evidence>
<comment type="subunit">
    <text evidence="5">Homotetramer.</text>
</comment>
<dbReference type="GO" id="GO:0006004">
    <property type="term" value="P:fucose metabolic process"/>
    <property type="evidence" value="ECO:0007669"/>
    <property type="project" value="InterPro"/>
</dbReference>
<dbReference type="SMART" id="SM00812">
    <property type="entry name" value="Alpha_L_fucos"/>
    <property type="match status" value="1"/>
</dbReference>
<dbReference type="GO" id="GO:0004560">
    <property type="term" value="F:alpha-L-fucosidase activity"/>
    <property type="evidence" value="ECO:0007669"/>
    <property type="project" value="UniProtKB-EC"/>
</dbReference>
<keyword evidence="9" id="KW-0325">Glycoprotein</keyword>
<dbReference type="InterPro" id="IPR016286">
    <property type="entry name" value="FUC_metazoa-typ"/>
</dbReference>
<dbReference type="Gene3D" id="3.20.20.80">
    <property type="entry name" value="Glycosidases"/>
    <property type="match status" value="1"/>
</dbReference>
<evidence type="ECO:0000256" key="2">
    <source>
        <dbReference type="ARBA" id="ARBA00000419"/>
    </source>
</evidence>
<comment type="catalytic activity">
    <reaction evidence="2">
        <text>a neolactoside IV(2)-alpha-Fuc-nLc4Cer(d18:0) + H2O = a neolactoside nLc4Cer(d18:0) + L-fucose</text>
        <dbReference type="Rhea" id="RHEA:49308"/>
        <dbReference type="ChEBI" id="CHEBI:2181"/>
        <dbReference type="ChEBI" id="CHEBI:15377"/>
        <dbReference type="ChEBI" id="CHEBI:91119"/>
        <dbReference type="ChEBI" id="CHEBI:91121"/>
    </reaction>
    <physiologicalReaction direction="left-to-right" evidence="2">
        <dbReference type="Rhea" id="RHEA:49309"/>
    </physiologicalReaction>
</comment>
<evidence type="ECO:0000313" key="16">
    <source>
        <dbReference type="Proteomes" id="UP001374579"/>
    </source>
</evidence>
<dbReference type="PIRSF" id="PIRSF001092">
    <property type="entry name" value="Alpha-L-fucosidase"/>
    <property type="match status" value="1"/>
</dbReference>
<evidence type="ECO:0000256" key="12">
    <source>
        <dbReference type="PIRSR" id="PIRSR001092-1"/>
    </source>
</evidence>
<dbReference type="SUPFAM" id="SSF51445">
    <property type="entry name" value="(Trans)glycosidases"/>
    <property type="match status" value="1"/>
</dbReference>
<feature type="site" description="May be important for catalysis" evidence="12">
    <location>
        <position position="283"/>
    </location>
</feature>
<dbReference type="AlphaFoldDB" id="A0AAN9GL62"/>
<evidence type="ECO:0000256" key="5">
    <source>
        <dbReference type="ARBA" id="ARBA00011881"/>
    </source>
</evidence>
<gene>
    <name evidence="15" type="ORF">V1264_012181</name>
</gene>
<dbReference type="EC" id="3.2.1.51" evidence="6"/>
<evidence type="ECO:0000259" key="14">
    <source>
        <dbReference type="Pfam" id="PF16757"/>
    </source>
</evidence>
<accession>A0AAN9GL62</accession>
<feature type="chain" id="PRO_5042675097" description="alpha-L-fucosidase" evidence="11">
    <location>
        <begin position="20"/>
        <end position="459"/>
    </location>
</feature>
<dbReference type="PRINTS" id="PR00741">
    <property type="entry name" value="GLHYDRLASE29"/>
</dbReference>
<name>A0AAN9GL62_9CAEN</name>
<dbReference type="GO" id="GO:0005764">
    <property type="term" value="C:lysosome"/>
    <property type="evidence" value="ECO:0007669"/>
    <property type="project" value="TreeGrafter"/>
</dbReference>
<proteinExistence type="inferred from homology"/>
<comment type="caution">
    <text evidence="15">The sequence shown here is derived from an EMBL/GenBank/DDBJ whole genome shotgun (WGS) entry which is preliminary data.</text>
</comment>
<evidence type="ECO:0000256" key="7">
    <source>
        <dbReference type="ARBA" id="ARBA00022729"/>
    </source>
</evidence>
<evidence type="ECO:0000256" key="3">
    <source>
        <dbReference type="ARBA" id="ARBA00004071"/>
    </source>
</evidence>
<dbReference type="InterPro" id="IPR031919">
    <property type="entry name" value="Fucosidase_C"/>
</dbReference>
<dbReference type="InterPro" id="IPR013780">
    <property type="entry name" value="Glyco_hydro_b"/>
</dbReference>
<evidence type="ECO:0000256" key="11">
    <source>
        <dbReference type="PIRNR" id="PIRNR001092"/>
    </source>
</evidence>
<organism evidence="15 16">
    <name type="scientific">Littorina saxatilis</name>
    <dbReference type="NCBI Taxonomy" id="31220"/>
    <lineage>
        <taxon>Eukaryota</taxon>
        <taxon>Metazoa</taxon>
        <taxon>Spiralia</taxon>
        <taxon>Lophotrochozoa</taxon>
        <taxon>Mollusca</taxon>
        <taxon>Gastropoda</taxon>
        <taxon>Caenogastropoda</taxon>
        <taxon>Littorinimorpha</taxon>
        <taxon>Littorinoidea</taxon>
        <taxon>Littorinidae</taxon>
        <taxon>Littorina</taxon>
    </lineage>
</organism>
<keyword evidence="8 11" id="KW-0378">Hydrolase</keyword>
<feature type="domain" description="Glycoside hydrolase family 29 N-terminal" evidence="13">
    <location>
        <begin position="21"/>
        <end position="353"/>
    </location>
</feature>
<sequence length="459" mass="53127">MLPSLALLTVALLCDKSVGIRYEPNWQSLDSRPLPQWYDEAKFGIFLHWGVFSVPSYHGAWFWYYWKGPKPVPSVVQFMQENYPPGFTYADFAPQFTAEFYDPHQWAEIFQASGARYVVLTTKHHEGFCNWPSKYSWNWNSMDVGPNRDLVGDLASAIRKSTDLKFGTYHSLLEFFNPLFLQDMANNFTTNDFVARKTMPELYELVQRYKPDIIWSDGDWEGNSTYWNSTNFLAWLYNDSPVKDTVVVNDRWGTDTMCKHGGYLTCHDHYNPGKLQKRKWEDCSTVDKGAWAYRRNIKLSDIESTQDLITQLVEAVSCGGNLLLNVGPRRDGIIAPIFEERLREIGQWLRVNSDAIYSTRPWLFQNDTQQPGVWYTSKKNTFGESVYAIVLKWPRSQDFLLASPQPSPQTTVTLLGYSQPIDWSKGKLGGLELTIPVIPFDQMPCQWAWVFRLDKLNNV</sequence>
<dbReference type="Gene3D" id="2.60.40.1180">
    <property type="entry name" value="Golgi alpha-mannosidase II"/>
    <property type="match status" value="1"/>
</dbReference>
<dbReference type="InterPro" id="IPR017853">
    <property type="entry name" value="GH"/>
</dbReference>
<dbReference type="PANTHER" id="PTHR10030">
    <property type="entry name" value="ALPHA-L-FUCOSIDASE"/>
    <property type="match status" value="1"/>
</dbReference>
<comment type="function">
    <text evidence="3">Alpha-L-fucosidase is responsible for hydrolyzing the alpha-1,6-linked fucose joined to the reducing-end N-acetylglucosamine of the carbohydrate moieties of glycoproteins.</text>
</comment>